<gene>
    <name evidence="2" type="ORF">JY572_38015</name>
</gene>
<feature type="compositionally biased region" description="Low complexity" evidence="1">
    <location>
        <begin position="27"/>
        <end position="111"/>
    </location>
</feature>
<evidence type="ECO:0000256" key="1">
    <source>
        <dbReference type="SAM" id="MobiDB-lite"/>
    </source>
</evidence>
<dbReference type="Proteomes" id="UP000663090">
    <property type="component" value="Chromosome"/>
</dbReference>
<feature type="region of interest" description="Disordered" evidence="1">
    <location>
        <begin position="1"/>
        <end position="122"/>
    </location>
</feature>
<evidence type="ECO:0000313" key="3">
    <source>
        <dbReference type="Proteomes" id="UP000663090"/>
    </source>
</evidence>
<feature type="region of interest" description="Disordered" evidence="1">
    <location>
        <begin position="346"/>
        <end position="390"/>
    </location>
</feature>
<evidence type="ECO:0000313" key="2">
    <source>
        <dbReference type="EMBL" id="QSQ14051.1"/>
    </source>
</evidence>
<dbReference type="RefSeq" id="WP_206715845.1">
    <property type="nucleotide sequence ID" value="NZ_CP071091.1"/>
</dbReference>
<proteinExistence type="predicted"/>
<sequence>MSGEGDSIGDSVRAAYDKHEGGSTQDAPAPVAEVQAAPEPAGEPVEALDAEAAPADEAKPAEAQAKPAPSAKAPVAKPAPVAAKPPTAKPAPANGAPAAATPASPEPAKAAGPELKAPQSWRPAVREKWAALDPDVRSEVVRREKEMTHAHQQNAQHKHVSERFQETVNPYLAMIQAEGADPYKAVGSLLQTAAALRTAPPQYRAQLVAGLVQQFSIPIDALDAALAGQAPPQGQQQQAPMDPEALLRQAEQRAEARMMERLKQQSTTLAQSKANQEMEAFLASGDTEFLDDVRETMGILMSAASQRGVALPLRDAYNLAVQQHPELSKVLQSRQQQQAQAQQATATQAATTRAKAAASSVQTRPVGGAPAKPTSLRGDIEAAMGALSGR</sequence>
<protein>
    <submittedName>
        <fullName evidence="2">Uncharacterized protein</fullName>
    </submittedName>
</protein>
<reference evidence="2 3" key="1">
    <citation type="submission" date="2021-02" db="EMBL/GenBank/DDBJ databases">
        <title>De Novo genome assembly of isolated myxobacteria.</title>
        <authorList>
            <person name="Stevens D.C."/>
        </authorList>
    </citation>
    <scope>NUCLEOTIDE SEQUENCE [LARGE SCALE GENOMIC DNA]</scope>
    <source>
        <strain evidence="2 3">SCHIC003</strain>
    </source>
</reference>
<keyword evidence="3" id="KW-1185">Reference proteome</keyword>
<dbReference type="EMBL" id="CP071091">
    <property type="protein sequence ID" value="QSQ14051.1"/>
    <property type="molecule type" value="Genomic_DNA"/>
</dbReference>
<name>A0ABX7N5P6_9BACT</name>
<accession>A0ABX7N5P6</accession>
<feature type="compositionally biased region" description="Low complexity" evidence="1">
    <location>
        <begin position="346"/>
        <end position="358"/>
    </location>
</feature>
<organism evidence="2 3">
    <name type="scientific">Myxococcus landrumensis</name>
    <dbReference type="NCBI Taxonomy" id="2813577"/>
    <lineage>
        <taxon>Bacteria</taxon>
        <taxon>Pseudomonadati</taxon>
        <taxon>Myxococcota</taxon>
        <taxon>Myxococcia</taxon>
        <taxon>Myxococcales</taxon>
        <taxon>Cystobacterineae</taxon>
        <taxon>Myxococcaceae</taxon>
        <taxon>Myxococcus</taxon>
    </lineage>
</organism>